<dbReference type="InterPro" id="IPR002932">
    <property type="entry name" value="Glu_synthdom"/>
</dbReference>
<dbReference type="PANTHER" id="PTHR43819">
    <property type="entry name" value="ARCHAEAL-TYPE GLUTAMATE SYNTHASE [NADPH]"/>
    <property type="match status" value="1"/>
</dbReference>
<dbReference type="Pfam" id="PF00355">
    <property type="entry name" value="Rieske"/>
    <property type="match status" value="1"/>
</dbReference>
<dbReference type="InterPro" id="IPR036922">
    <property type="entry name" value="Rieske_2Fe-2S_sf"/>
</dbReference>
<keyword evidence="2" id="KW-0001">2Fe-2S</keyword>
<evidence type="ECO:0000256" key="2">
    <source>
        <dbReference type="ARBA" id="ARBA00022714"/>
    </source>
</evidence>
<dbReference type="Gene3D" id="2.102.10.10">
    <property type="entry name" value="Rieske [2Fe-2S] iron-sulphur domain"/>
    <property type="match status" value="1"/>
</dbReference>
<evidence type="ECO:0000256" key="7">
    <source>
        <dbReference type="PIRNR" id="PIRNR006429"/>
    </source>
</evidence>
<keyword evidence="3" id="KW-0479">Metal-binding</keyword>
<dbReference type="Gene3D" id="3.20.20.70">
    <property type="entry name" value="Aldolase class I"/>
    <property type="match status" value="1"/>
</dbReference>
<dbReference type="SUPFAM" id="SSF51395">
    <property type="entry name" value="FMN-linked oxidoreductases"/>
    <property type="match status" value="1"/>
</dbReference>
<evidence type="ECO:0000259" key="8">
    <source>
        <dbReference type="PROSITE" id="PS51296"/>
    </source>
</evidence>
<keyword evidence="4" id="KW-0560">Oxidoreductase</keyword>
<dbReference type="SUPFAM" id="SSF50022">
    <property type="entry name" value="ISP domain"/>
    <property type="match status" value="1"/>
</dbReference>
<dbReference type="InterPro" id="IPR017941">
    <property type="entry name" value="Rieske_2Fe-2S"/>
</dbReference>
<dbReference type="InterPro" id="IPR024188">
    <property type="entry name" value="GltB"/>
</dbReference>
<accession>A0ABP8WE41</accession>
<evidence type="ECO:0000256" key="4">
    <source>
        <dbReference type="ARBA" id="ARBA00023002"/>
    </source>
</evidence>
<evidence type="ECO:0000313" key="9">
    <source>
        <dbReference type="EMBL" id="GAA4685884.1"/>
    </source>
</evidence>
<dbReference type="CDD" id="cd03467">
    <property type="entry name" value="Rieske"/>
    <property type="match status" value="1"/>
</dbReference>
<dbReference type="PIRSF" id="PIRSF500061">
    <property type="entry name" value="GOGAT_lg2_archl"/>
    <property type="match status" value="1"/>
</dbReference>
<dbReference type="CDD" id="cd02808">
    <property type="entry name" value="GltS_FMN"/>
    <property type="match status" value="1"/>
</dbReference>
<keyword evidence="5" id="KW-0408">Iron</keyword>
<evidence type="ECO:0000313" key="10">
    <source>
        <dbReference type="Proteomes" id="UP001500325"/>
    </source>
</evidence>
<evidence type="ECO:0000256" key="3">
    <source>
        <dbReference type="ARBA" id="ARBA00022723"/>
    </source>
</evidence>
<comment type="caution">
    <text evidence="9">The sequence shown here is derived from an EMBL/GenBank/DDBJ whole genome shotgun (WGS) entry which is preliminary data.</text>
</comment>
<dbReference type="Proteomes" id="UP001500325">
    <property type="component" value="Unassembled WGS sequence"/>
</dbReference>
<dbReference type="PIRSF" id="PIRSF006429">
    <property type="entry name" value="GOGAT_lg_2"/>
    <property type="match status" value="1"/>
</dbReference>
<reference evidence="10" key="1">
    <citation type="journal article" date="2019" name="Int. J. Syst. Evol. Microbiol.">
        <title>The Global Catalogue of Microorganisms (GCM) 10K type strain sequencing project: providing services to taxonomists for standard genome sequencing and annotation.</title>
        <authorList>
            <consortium name="The Broad Institute Genomics Platform"/>
            <consortium name="The Broad Institute Genome Sequencing Center for Infectious Disease"/>
            <person name="Wu L."/>
            <person name="Ma J."/>
        </authorList>
    </citation>
    <scope>NUCLEOTIDE SEQUENCE [LARGE SCALE GENOMIC DNA]</scope>
    <source>
        <strain evidence="10">JCM 18055</strain>
    </source>
</reference>
<evidence type="ECO:0000256" key="1">
    <source>
        <dbReference type="ARBA" id="ARBA00009716"/>
    </source>
</evidence>
<dbReference type="PROSITE" id="PS51296">
    <property type="entry name" value="RIESKE"/>
    <property type="match status" value="1"/>
</dbReference>
<keyword evidence="6" id="KW-0411">Iron-sulfur</keyword>
<gene>
    <name evidence="9" type="ORF">GCM10023215_21520</name>
</gene>
<keyword evidence="10" id="KW-1185">Reference proteome</keyword>
<dbReference type="RefSeq" id="WP_345380168.1">
    <property type="nucleotide sequence ID" value="NZ_BAABIC010000006.1"/>
</dbReference>
<dbReference type="EMBL" id="BAABIC010000006">
    <property type="protein sequence ID" value="GAA4685884.1"/>
    <property type="molecule type" value="Genomic_DNA"/>
</dbReference>
<protein>
    <submittedName>
        <fullName evidence="9">Glutamate synthase-related protein</fullName>
    </submittedName>
</protein>
<dbReference type="InterPro" id="IPR043578">
    <property type="entry name" value="GltB_archl_type"/>
</dbReference>
<dbReference type="PANTHER" id="PTHR43819:SF1">
    <property type="entry name" value="ARCHAEAL-TYPE GLUTAMATE SYNTHASE [NADPH]"/>
    <property type="match status" value="1"/>
</dbReference>
<feature type="domain" description="Rieske" evidence="8">
    <location>
        <begin position="24"/>
        <end position="118"/>
    </location>
</feature>
<proteinExistence type="inferred from homology"/>
<comment type="similarity">
    <text evidence="1 7">Belongs to the glutamate synthase family.</text>
</comment>
<dbReference type="Pfam" id="PF01645">
    <property type="entry name" value="Glu_synthase"/>
    <property type="match status" value="1"/>
</dbReference>
<organism evidence="9 10">
    <name type="scientific">Pseudonocardia yuanmonensis</name>
    <dbReference type="NCBI Taxonomy" id="1095914"/>
    <lineage>
        <taxon>Bacteria</taxon>
        <taxon>Bacillati</taxon>
        <taxon>Actinomycetota</taxon>
        <taxon>Actinomycetes</taxon>
        <taxon>Pseudonocardiales</taxon>
        <taxon>Pseudonocardiaceae</taxon>
        <taxon>Pseudonocardia</taxon>
    </lineage>
</organism>
<dbReference type="InterPro" id="IPR013785">
    <property type="entry name" value="Aldolase_TIM"/>
</dbReference>
<evidence type="ECO:0000256" key="5">
    <source>
        <dbReference type="ARBA" id="ARBA00023004"/>
    </source>
</evidence>
<sequence length="555" mass="59199">MHTDTQTATGSTTVAAAHPVPDALPIIRWDRLVDDRPAHAEADGIDLVVVRRGGRAHVFEGRCPHRGALLADGRVDGGNLVCGVHGWDYRLDTGVSAYNPAERLYKFTSHVAGGEVLVDAAELADYRARRPGRRVASTYDRLFDDPHQDTPEEPYVAEIHRLAKNGLSGAHGQVAAMGVPRPDLPSWDDLQILTAQLHRFPMLDHEPVDTAVTLGPAAARPLRLEIPVFVSDMSFGAISAEAKTALARGAEGAGTAICSGEGGMLPEEQAECSRYLYELASGRFGWDEACLDRVQALHLKLGQGAKTGTGGHLPGHKVVGRIAEVRGLPEGTSAVSPARFTDWTTLLDARALVDRVRERSGGIPVGVKMSAQHVEADLDAALDLGVDYVILDGRGGGTGAAPTIFRDTISVPTMAALARARRHLDLAGAREVTLVATGGFRRAQDMVKALALGADAIAVSNVALQAIGCVGMRACHTDNCPMGIAMQKPHLRARLPVQRAAEQLTRYLGALTELMVVLARACGHDSLSHFTPKDLTSWKRDVAELVGVHYAGVTR</sequence>
<evidence type="ECO:0000256" key="6">
    <source>
        <dbReference type="ARBA" id="ARBA00023014"/>
    </source>
</evidence>
<name>A0ABP8WE41_9PSEU</name>